<evidence type="ECO:0000313" key="9">
    <source>
        <dbReference type="EMBL" id="CAF3649223.1"/>
    </source>
</evidence>
<evidence type="ECO:0000313" key="10">
    <source>
        <dbReference type="Proteomes" id="UP000663870"/>
    </source>
</evidence>
<dbReference type="Proteomes" id="UP000663882">
    <property type="component" value="Unassembled WGS sequence"/>
</dbReference>
<keyword evidence="5" id="KW-0413">Isomerase</keyword>
<sequence length="241" mass="26360">MPTNLAKESAACAAVNEQIHNNVRIIGIGSGSTIIPAVKRIAEIVQKDNLDLICVPTSLQARELILSNGLKLSSLVEHQELDLAIDGADEIDEQFNCIKGGGGCHTQEKLVAFCSKKFIVVADEKKWSKRLGNTWTKGIPIEVIPIAYKITKKEIEKQLGGEVIVREGTEKLGPVLTDQGNFILDWKFDASKISNWSDINQTLKMIPGVVETGLFVNMIYKVYLGNSEGKVEVKTNPAISS</sequence>
<dbReference type="NCBIfam" id="TIGR00021">
    <property type="entry name" value="rpiA"/>
    <property type="match status" value="1"/>
</dbReference>
<proteinExistence type="inferred from homology"/>
<evidence type="ECO:0000256" key="6">
    <source>
        <dbReference type="ARBA" id="ARBA00029734"/>
    </source>
</evidence>
<dbReference type="PANTHER" id="PTHR11934:SF0">
    <property type="entry name" value="RIBOSE-5-PHOSPHATE ISOMERASE"/>
    <property type="match status" value="1"/>
</dbReference>
<dbReference type="Gene3D" id="3.30.70.260">
    <property type="match status" value="1"/>
</dbReference>
<dbReference type="GO" id="GO:0005737">
    <property type="term" value="C:cytoplasm"/>
    <property type="evidence" value="ECO:0007669"/>
    <property type="project" value="TreeGrafter"/>
</dbReference>
<accession>A0A813TL41</accession>
<keyword evidence="10" id="KW-1185">Reference proteome</keyword>
<evidence type="ECO:0000256" key="3">
    <source>
        <dbReference type="ARBA" id="ARBA00008088"/>
    </source>
</evidence>
<dbReference type="CDD" id="cd01398">
    <property type="entry name" value="RPI_A"/>
    <property type="match status" value="1"/>
</dbReference>
<evidence type="ECO:0000256" key="4">
    <source>
        <dbReference type="ARBA" id="ARBA00011959"/>
    </source>
</evidence>
<dbReference type="AlphaFoldDB" id="A0A813TL41"/>
<dbReference type="FunFam" id="3.30.70.260:FF:000018">
    <property type="entry name" value="Ribose-5-phosphate isomerase A"/>
    <property type="match status" value="1"/>
</dbReference>
<dbReference type="EMBL" id="CAJOAX010000780">
    <property type="protein sequence ID" value="CAF3649223.1"/>
    <property type="molecule type" value="Genomic_DNA"/>
</dbReference>
<dbReference type="UniPathway" id="UPA00115">
    <property type="reaction ID" value="UER00412"/>
</dbReference>
<protein>
    <recommendedName>
        <fullName evidence="4">ribose-5-phosphate isomerase</fullName>
        <ecNumber evidence="4">5.3.1.6</ecNumber>
    </recommendedName>
    <alternativeName>
        <fullName evidence="6">Phosphoriboisomerase</fullName>
    </alternativeName>
</protein>
<dbReference type="GO" id="GO:0009052">
    <property type="term" value="P:pentose-phosphate shunt, non-oxidative branch"/>
    <property type="evidence" value="ECO:0007669"/>
    <property type="project" value="InterPro"/>
</dbReference>
<gene>
    <name evidence="8" type="ORF">JXQ802_LOCUS6548</name>
    <name evidence="9" type="ORF">OTI717_LOCUS9272</name>
    <name evidence="7" type="ORF">RFH988_LOCUS4423</name>
</gene>
<dbReference type="EC" id="5.3.1.6" evidence="4"/>
<evidence type="ECO:0000256" key="5">
    <source>
        <dbReference type="ARBA" id="ARBA00023235"/>
    </source>
</evidence>
<evidence type="ECO:0000313" key="11">
    <source>
        <dbReference type="Proteomes" id="UP000663882"/>
    </source>
</evidence>
<dbReference type="EMBL" id="CAJNOO010000115">
    <property type="protein sequence ID" value="CAF0810922.1"/>
    <property type="molecule type" value="Genomic_DNA"/>
</dbReference>
<evidence type="ECO:0000313" key="8">
    <source>
        <dbReference type="EMBL" id="CAF0848162.1"/>
    </source>
</evidence>
<comment type="catalytic activity">
    <reaction evidence="1">
        <text>aldehydo-D-ribose 5-phosphate = D-ribulose 5-phosphate</text>
        <dbReference type="Rhea" id="RHEA:14657"/>
        <dbReference type="ChEBI" id="CHEBI:58121"/>
        <dbReference type="ChEBI" id="CHEBI:58273"/>
        <dbReference type="EC" id="5.3.1.6"/>
    </reaction>
</comment>
<dbReference type="OrthoDB" id="1555531at2759"/>
<dbReference type="GO" id="GO:0006014">
    <property type="term" value="P:D-ribose metabolic process"/>
    <property type="evidence" value="ECO:0007669"/>
    <property type="project" value="TreeGrafter"/>
</dbReference>
<dbReference type="Pfam" id="PF06026">
    <property type="entry name" value="Rib_5-P_isom_A"/>
    <property type="match status" value="1"/>
</dbReference>
<dbReference type="NCBIfam" id="NF001924">
    <property type="entry name" value="PRK00702.1"/>
    <property type="match status" value="1"/>
</dbReference>
<dbReference type="Proteomes" id="UP000663870">
    <property type="component" value="Unassembled WGS sequence"/>
</dbReference>
<evidence type="ECO:0000256" key="2">
    <source>
        <dbReference type="ARBA" id="ARBA00004988"/>
    </source>
</evidence>
<dbReference type="PANTHER" id="PTHR11934">
    <property type="entry name" value="RIBOSE-5-PHOSPHATE ISOMERASE"/>
    <property type="match status" value="1"/>
</dbReference>
<dbReference type="FunFam" id="3.40.50.1360:FF:000001">
    <property type="entry name" value="Ribose-5-phosphate isomerase A"/>
    <property type="match status" value="1"/>
</dbReference>
<reference evidence="7" key="1">
    <citation type="submission" date="2021-02" db="EMBL/GenBank/DDBJ databases">
        <authorList>
            <person name="Nowell W R."/>
        </authorList>
    </citation>
    <scope>NUCLEOTIDE SEQUENCE</scope>
</reference>
<evidence type="ECO:0000256" key="1">
    <source>
        <dbReference type="ARBA" id="ARBA00001713"/>
    </source>
</evidence>
<name>A0A813TL41_9BILA</name>
<dbReference type="GO" id="GO:0004751">
    <property type="term" value="F:ribose-5-phosphate isomerase activity"/>
    <property type="evidence" value="ECO:0007669"/>
    <property type="project" value="UniProtKB-EC"/>
</dbReference>
<dbReference type="Proteomes" id="UP000663823">
    <property type="component" value="Unassembled WGS sequence"/>
</dbReference>
<evidence type="ECO:0000313" key="7">
    <source>
        <dbReference type="EMBL" id="CAF0810922.1"/>
    </source>
</evidence>
<dbReference type="SUPFAM" id="SSF100950">
    <property type="entry name" value="NagB/RpiA/CoA transferase-like"/>
    <property type="match status" value="1"/>
</dbReference>
<dbReference type="Gene3D" id="3.40.50.1360">
    <property type="match status" value="1"/>
</dbReference>
<organism evidence="7 11">
    <name type="scientific">Rotaria sordida</name>
    <dbReference type="NCBI Taxonomy" id="392033"/>
    <lineage>
        <taxon>Eukaryota</taxon>
        <taxon>Metazoa</taxon>
        <taxon>Spiralia</taxon>
        <taxon>Gnathifera</taxon>
        <taxon>Rotifera</taxon>
        <taxon>Eurotatoria</taxon>
        <taxon>Bdelloidea</taxon>
        <taxon>Philodinida</taxon>
        <taxon>Philodinidae</taxon>
        <taxon>Rotaria</taxon>
    </lineage>
</organism>
<dbReference type="InterPro" id="IPR004788">
    <property type="entry name" value="Ribose5P_isomerase_type_A"/>
</dbReference>
<comment type="similarity">
    <text evidence="3">Belongs to the ribose 5-phosphate isomerase family.</text>
</comment>
<dbReference type="EMBL" id="CAJNOL010000104">
    <property type="protein sequence ID" value="CAF0848162.1"/>
    <property type="molecule type" value="Genomic_DNA"/>
</dbReference>
<dbReference type="SUPFAM" id="SSF75445">
    <property type="entry name" value="D-ribose-5-phosphate isomerase (RpiA), lid domain"/>
    <property type="match status" value="1"/>
</dbReference>
<comment type="pathway">
    <text evidence="2">Carbohydrate degradation; pentose phosphate pathway; D-ribose 5-phosphate from D-ribulose 5-phosphate (non-oxidative stage): step 1/1.</text>
</comment>
<dbReference type="InterPro" id="IPR037171">
    <property type="entry name" value="NagB/RpiA_transferase-like"/>
</dbReference>
<comment type="caution">
    <text evidence="7">The sequence shown here is derived from an EMBL/GenBank/DDBJ whole genome shotgun (WGS) entry which is preliminary data.</text>
</comment>